<name>A0AC34RGE2_9BILA</name>
<evidence type="ECO:0000313" key="1">
    <source>
        <dbReference type="Proteomes" id="UP000887576"/>
    </source>
</evidence>
<evidence type="ECO:0000313" key="2">
    <source>
        <dbReference type="WBParaSite" id="JU765_v2.g6766.t1"/>
    </source>
</evidence>
<dbReference type="WBParaSite" id="JU765_v2.g6766.t1">
    <property type="protein sequence ID" value="JU765_v2.g6766.t1"/>
    <property type="gene ID" value="JU765_v2.g6766"/>
</dbReference>
<dbReference type="Proteomes" id="UP000887576">
    <property type="component" value="Unplaced"/>
</dbReference>
<accession>A0AC34RGE2</accession>
<organism evidence="1 2">
    <name type="scientific">Panagrolaimus sp. JU765</name>
    <dbReference type="NCBI Taxonomy" id="591449"/>
    <lineage>
        <taxon>Eukaryota</taxon>
        <taxon>Metazoa</taxon>
        <taxon>Ecdysozoa</taxon>
        <taxon>Nematoda</taxon>
        <taxon>Chromadorea</taxon>
        <taxon>Rhabditida</taxon>
        <taxon>Tylenchina</taxon>
        <taxon>Panagrolaimomorpha</taxon>
        <taxon>Panagrolaimoidea</taxon>
        <taxon>Panagrolaimidae</taxon>
        <taxon>Panagrolaimus</taxon>
    </lineage>
</organism>
<proteinExistence type="predicted"/>
<protein>
    <submittedName>
        <fullName evidence="2">ZP domain-containing protein</fullName>
    </submittedName>
</protein>
<sequence length="157" mass="18093">MTIHAGHISLNDQLLITTYTGTIQPGEPYTLDIYMGNTDHWDYVIERCLYNDRTSFLDNYGCLRRDQYFLQKWETNEYTLPGAMKRTLVHFIAPEPTIQFQCEIKIIECCGCAEESCERQPPLTYFPVYNMPIFCSYPNNPGIIVPPRPPPPAIGYG</sequence>
<reference evidence="2" key="1">
    <citation type="submission" date="2022-11" db="UniProtKB">
        <authorList>
            <consortium name="WormBaseParasite"/>
        </authorList>
    </citation>
    <scope>IDENTIFICATION</scope>
</reference>